<evidence type="ECO:0000313" key="4">
    <source>
        <dbReference type="Proteomes" id="UP000238479"/>
    </source>
</evidence>
<organism evidence="3 4">
    <name type="scientific">Rosa chinensis</name>
    <name type="common">China rose</name>
    <dbReference type="NCBI Taxonomy" id="74649"/>
    <lineage>
        <taxon>Eukaryota</taxon>
        <taxon>Viridiplantae</taxon>
        <taxon>Streptophyta</taxon>
        <taxon>Embryophyta</taxon>
        <taxon>Tracheophyta</taxon>
        <taxon>Spermatophyta</taxon>
        <taxon>Magnoliopsida</taxon>
        <taxon>eudicotyledons</taxon>
        <taxon>Gunneridae</taxon>
        <taxon>Pentapetalae</taxon>
        <taxon>rosids</taxon>
        <taxon>fabids</taxon>
        <taxon>Rosales</taxon>
        <taxon>Rosaceae</taxon>
        <taxon>Rosoideae</taxon>
        <taxon>Rosoideae incertae sedis</taxon>
        <taxon>Rosa</taxon>
    </lineage>
</organism>
<name>A0A2P6SHT5_ROSCH</name>
<feature type="transmembrane region" description="Helical" evidence="1">
    <location>
        <begin position="6"/>
        <end position="25"/>
    </location>
</feature>
<dbReference type="Proteomes" id="UP000238479">
    <property type="component" value="Chromosome 1"/>
</dbReference>
<comment type="caution">
    <text evidence="3">The sequence shown here is derived from an EMBL/GenBank/DDBJ whole genome shotgun (WGS) entry which is preliminary data.</text>
</comment>
<dbReference type="Gramene" id="PRQ58243">
    <property type="protein sequence ID" value="PRQ58243"/>
    <property type="gene ID" value="RchiOBHm_Chr1g0357131"/>
</dbReference>
<evidence type="ECO:0000313" key="3">
    <source>
        <dbReference type="EMBL" id="PRQ58243.1"/>
    </source>
</evidence>
<dbReference type="EMBL" id="PDCK01000039">
    <property type="protein sequence ID" value="PRQ55361.1"/>
    <property type="molecule type" value="Genomic_DNA"/>
</dbReference>
<evidence type="ECO:0000256" key="1">
    <source>
        <dbReference type="SAM" id="Phobius"/>
    </source>
</evidence>
<evidence type="ECO:0000313" key="2">
    <source>
        <dbReference type="EMBL" id="PRQ55361.1"/>
    </source>
</evidence>
<keyword evidence="1" id="KW-0472">Membrane</keyword>
<reference evidence="3 4" key="1">
    <citation type="journal article" date="2018" name="Nat. Genet.">
        <title>The Rosa genome provides new insights in the design of modern roses.</title>
        <authorList>
            <person name="Bendahmane M."/>
        </authorList>
    </citation>
    <scope>NUCLEOTIDE SEQUENCE [LARGE SCALE GENOMIC DNA]</scope>
    <source>
        <strain evidence="4">cv. Old Blush</strain>
    </source>
</reference>
<gene>
    <name evidence="2" type="ORF">RchiOBHm_Chr1g0323741</name>
    <name evidence="3" type="ORF">RchiOBHm_Chr1g0357131</name>
</gene>
<keyword evidence="1" id="KW-1133">Transmembrane helix</keyword>
<accession>A0A2P6SHT5</accession>
<protein>
    <submittedName>
        <fullName evidence="3">Uncharacterized protein</fullName>
    </submittedName>
</protein>
<keyword evidence="4" id="KW-1185">Reference proteome</keyword>
<keyword evidence="1" id="KW-0812">Transmembrane</keyword>
<dbReference type="Gramene" id="PRQ55361">
    <property type="protein sequence ID" value="PRQ55361"/>
    <property type="gene ID" value="RchiOBHm_Chr1g0323741"/>
</dbReference>
<proteinExistence type="predicted"/>
<dbReference type="EMBL" id="PDCK01000039">
    <property type="protein sequence ID" value="PRQ58243.1"/>
    <property type="molecule type" value="Genomic_DNA"/>
</dbReference>
<dbReference type="AlphaFoldDB" id="A0A2P6SHT5"/>
<sequence>MPKKHRAIAGVGIIITAAVTLFPDLKTKPLSSTKSLSRCSASNSEFQRFLRLVNFQRLKREAWKSFGIKP</sequence>